<keyword evidence="16" id="KW-0032">Aminotransferase</keyword>
<dbReference type="FunFam" id="3.20.10.10:FF:000002">
    <property type="entry name" value="D-alanine aminotransferase"/>
    <property type="match status" value="1"/>
</dbReference>
<dbReference type="CDD" id="cd00449">
    <property type="entry name" value="PLPDE_IV"/>
    <property type="match status" value="1"/>
</dbReference>
<dbReference type="InterPro" id="IPR001544">
    <property type="entry name" value="Aminotrans_IV"/>
</dbReference>
<comment type="pathway">
    <text evidence="3">Amino-acid biosynthesis; L-isoleucine biosynthesis; L-isoleucine from 2-oxobutanoate: step 4/4.</text>
</comment>
<dbReference type="PANTHER" id="PTHR42743:SF2">
    <property type="entry name" value="AMINODEOXYCHORISMATE LYASE"/>
    <property type="match status" value="1"/>
</dbReference>
<comment type="catalytic activity">
    <reaction evidence="12">
        <text>L-isoleucine + 2-oxoglutarate = (S)-3-methyl-2-oxopentanoate + L-glutamate</text>
        <dbReference type="Rhea" id="RHEA:24801"/>
        <dbReference type="ChEBI" id="CHEBI:16810"/>
        <dbReference type="ChEBI" id="CHEBI:29985"/>
        <dbReference type="ChEBI" id="CHEBI:35146"/>
        <dbReference type="ChEBI" id="CHEBI:58045"/>
        <dbReference type="EC" id="2.6.1.42"/>
    </reaction>
</comment>
<organism evidence="16 17">
    <name type="scientific">Azospirillum griseum</name>
    <dbReference type="NCBI Taxonomy" id="2496639"/>
    <lineage>
        <taxon>Bacteria</taxon>
        <taxon>Pseudomonadati</taxon>
        <taxon>Pseudomonadota</taxon>
        <taxon>Alphaproteobacteria</taxon>
        <taxon>Rhodospirillales</taxon>
        <taxon>Azospirillaceae</taxon>
        <taxon>Azospirillum</taxon>
    </lineage>
</organism>
<reference evidence="16 17" key="1">
    <citation type="submission" date="2018-12" db="EMBL/GenBank/DDBJ databases">
        <authorList>
            <person name="Yang Y."/>
        </authorList>
    </citation>
    <scope>NUCLEOTIDE SEQUENCE [LARGE SCALE GENOMIC DNA]</scope>
    <source>
        <strain evidence="16 17">L-25-5w-1</strain>
    </source>
</reference>
<evidence type="ECO:0000256" key="3">
    <source>
        <dbReference type="ARBA" id="ARBA00004824"/>
    </source>
</evidence>
<protein>
    <recommendedName>
        <fullName evidence="8">Probable branched-chain-amino-acid aminotransferase</fullName>
        <ecNumber evidence="7">2.6.1.42</ecNumber>
    </recommendedName>
</protein>
<evidence type="ECO:0000313" key="17">
    <source>
        <dbReference type="Proteomes" id="UP000277007"/>
    </source>
</evidence>
<dbReference type="AlphaFoldDB" id="A0A3S0JJ80"/>
<evidence type="ECO:0000256" key="7">
    <source>
        <dbReference type="ARBA" id="ARBA00013053"/>
    </source>
</evidence>
<gene>
    <name evidence="16" type="ORF">EJ903_09670</name>
</gene>
<evidence type="ECO:0000256" key="11">
    <source>
        <dbReference type="ARBA" id="ARBA00048212"/>
    </source>
</evidence>
<dbReference type="InterPro" id="IPR043132">
    <property type="entry name" value="BCAT-like_C"/>
</dbReference>
<dbReference type="PANTHER" id="PTHR42743">
    <property type="entry name" value="AMINO-ACID AMINOTRANSFERASE"/>
    <property type="match status" value="1"/>
</dbReference>
<accession>A0A3S0JJ80</accession>
<evidence type="ECO:0000256" key="12">
    <source>
        <dbReference type="ARBA" id="ARBA00048798"/>
    </source>
</evidence>
<dbReference type="PROSITE" id="PS00770">
    <property type="entry name" value="AA_TRANSFER_CLASS_4"/>
    <property type="match status" value="1"/>
</dbReference>
<evidence type="ECO:0000256" key="6">
    <source>
        <dbReference type="ARBA" id="ARBA00009320"/>
    </source>
</evidence>
<evidence type="ECO:0000256" key="8">
    <source>
        <dbReference type="ARBA" id="ARBA00014472"/>
    </source>
</evidence>
<dbReference type="InterPro" id="IPR050571">
    <property type="entry name" value="Class-IV_PLP-Dep_Aminotrnsfr"/>
</dbReference>
<dbReference type="EC" id="2.6.1.42" evidence="7"/>
<evidence type="ECO:0000256" key="5">
    <source>
        <dbReference type="ARBA" id="ARBA00005072"/>
    </source>
</evidence>
<dbReference type="InterPro" id="IPR043131">
    <property type="entry name" value="BCAT-like_N"/>
</dbReference>
<dbReference type="OrthoDB" id="9805628at2"/>
<dbReference type="EMBL" id="RXMA01000007">
    <property type="protein sequence ID" value="RTR21128.1"/>
    <property type="molecule type" value="Genomic_DNA"/>
</dbReference>
<comment type="pathway">
    <text evidence="4">Amino-acid biosynthesis; L-valine biosynthesis; L-valine from pyruvate: step 4/4.</text>
</comment>
<comment type="catalytic activity">
    <reaction evidence="11">
        <text>L-valine + 2-oxoglutarate = 3-methyl-2-oxobutanoate + L-glutamate</text>
        <dbReference type="Rhea" id="RHEA:24813"/>
        <dbReference type="ChEBI" id="CHEBI:11851"/>
        <dbReference type="ChEBI" id="CHEBI:16810"/>
        <dbReference type="ChEBI" id="CHEBI:29985"/>
        <dbReference type="ChEBI" id="CHEBI:57762"/>
        <dbReference type="EC" id="2.6.1.42"/>
    </reaction>
</comment>
<comment type="similarity">
    <text evidence="6 14">Belongs to the class-IV pyridoxal-phosphate-dependent aminotransferase family.</text>
</comment>
<keyword evidence="9 15" id="KW-0663">Pyridoxal phosphate</keyword>
<sequence>MRVWLDGRLQEVETARIDPRDRGFTLGDGLFETVRIARGDPQRFDRHLARLRRGADLLGIAVPVSDAELRGAVADLCAAEGMADAVLRITLTQGPAARGLLPPPQPAPTLLLSVAPVPPPLPPAQLIVARDTRRNELSPLSRVKSLNYLDNVLARREAERRGGNEAVLLNSVGRVAETSIANLFLVRNGQLVTPPVAEGALPGVLRAAILEAQEVIEQPVEVADLLAADEIVLSNSLGLRPVVSLERLPVGDGQPGPFCAALARRLSPTAE</sequence>
<keyword evidence="10" id="KW-0028">Amino-acid biosynthesis</keyword>
<comment type="cofactor">
    <cofactor evidence="1 15">
        <name>pyridoxal 5'-phosphate</name>
        <dbReference type="ChEBI" id="CHEBI:597326"/>
    </cofactor>
</comment>
<evidence type="ECO:0000256" key="1">
    <source>
        <dbReference type="ARBA" id="ARBA00001933"/>
    </source>
</evidence>
<dbReference type="GO" id="GO:0005829">
    <property type="term" value="C:cytosol"/>
    <property type="evidence" value="ECO:0007669"/>
    <property type="project" value="TreeGrafter"/>
</dbReference>
<dbReference type="Gene3D" id="3.20.10.10">
    <property type="entry name" value="D-amino Acid Aminotransferase, subunit A, domain 2"/>
    <property type="match status" value="1"/>
</dbReference>
<evidence type="ECO:0000256" key="13">
    <source>
        <dbReference type="ARBA" id="ARBA00049229"/>
    </source>
</evidence>
<comment type="function">
    <text evidence="2">Acts on leucine, isoleucine and valine.</text>
</comment>
<dbReference type="InterPro" id="IPR018300">
    <property type="entry name" value="Aminotrans_IV_CS"/>
</dbReference>
<evidence type="ECO:0000313" key="16">
    <source>
        <dbReference type="EMBL" id="RTR21128.1"/>
    </source>
</evidence>
<dbReference type="Pfam" id="PF01063">
    <property type="entry name" value="Aminotran_4"/>
    <property type="match status" value="1"/>
</dbReference>
<dbReference type="SUPFAM" id="SSF56752">
    <property type="entry name" value="D-aminoacid aminotransferase-like PLP-dependent enzymes"/>
    <property type="match status" value="1"/>
</dbReference>
<comment type="caution">
    <text evidence="16">The sequence shown here is derived from an EMBL/GenBank/DDBJ whole genome shotgun (WGS) entry which is preliminary data.</text>
</comment>
<comment type="pathway">
    <text evidence="5">Amino-acid biosynthesis; L-leucine biosynthesis; L-leucine from 3-methyl-2-oxobutanoate: step 4/4.</text>
</comment>
<comment type="catalytic activity">
    <reaction evidence="13">
        <text>L-leucine + 2-oxoglutarate = 4-methyl-2-oxopentanoate + L-glutamate</text>
        <dbReference type="Rhea" id="RHEA:18321"/>
        <dbReference type="ChEBI" id="CHEBI:16810"/>
        <dbReference type="ChEBI" id="CHEBI:17865"/>
        <dbReference type="ChEBI" id="CHEBI:29985"/>
        <dbReference type="ChEBI" id="CHEBI:57427"/>
        <dbReference type="EC" id="2.6.1.42"/>
    </reaction>
</comment>
<dbReference type="GO" id="GO:0004084">
    <property type="term" value="F:branched-chain-amino-acid transaminase activity"/>
    <property type="evidence" value="ECO:0007669"/>
    <property type="project" value="UniProtKB-EC"/>
</dbReference>
<keyword evidence="10" id="KW-0100">Branched-chain amino acid biosynthesis</keyword>
<dbReference type="GO" id="GO:0008153">
    <property type="term" value="P:4-aminobenzoate biosynthetic process"/>
    <property type="evidence" value="ECO:0007669"/>
    <property type="project" value="TreeGrafter"/>
</dbReference>
<keyword evidence="16" id="KW-0808">Transferase</keyword>
<evidence type="ECO:0000256" key="9">
    <source>
        <dbReference type="ARBA" id="ARBA00022898"/>
    </source>
</evidence>
<dbReference type="Proteomes" id="UP000277007">
    <property type="component" value="Unassembled WGS sequence"/>
</dbReference>
<evidence type="ECO:0000256" key="10">
    <source>
        <dbReference type="ARBA" id="ARBA00023304"/>
    </source>
</evidence>
<evidence type="ECO:0000256" key="15">
    <source>
        <dbReference type="RuleBase" id="RU004516"/>
    </source>
</evidence>
<dbReference type="GO" id="GO:0009082">
    <property type="term" value="P:branched-chain amino acid biosynthetic process"/>
    <property type="evidence" value="ECO:0007669"/>
    <property type="project" value="UniProtKB-KW"/>
</dbReference>
<dbReference type="InterPro" id="IPR036038">
    <property type="entry name" value="Aminotransferase-like"/>
</dbReference>
<dbReference type="GO" id="GO:0008696">
    <property type="term" value="F:4-amino-4-deoxychorismate lyase activity"/>
    <property type="evidence" value="ECO:0007669"/>
    <property type="project" value="TreeGrafter"/>
</dbReference>
<evidence type="ECO:0000256" key="4">
    <source>
        <dbReference type="ARBA" id="ARBA00004931"/>
    </source>
</evidence>
<keyword evidence="17" id="KW-1185">Reference proteome</keyword>
<proteinExistence type="inferred from homology"/>
<evidence type="ECO:0000256" key="2">
    <source>
        <dbReference type="ARBA" id="ARBA00003109"/>
    </source>
</evidence>
<evidence type="ECO:0000256" key="14">
    <source>
        <dbReference type="RuleBase" id="RU004106"/>
    </source>
</evidence>
<name>A0A3S0JJ80_9PROT</name>
<dbReference type="Gene3D" id="3.30.470.10">
    <property type="match status" value="1"/>
</dbReference>